<dbReference type="Proteomes" id="UP000694941">
    <property type="component" value="Unplaced"/>
</dbReference>
<evidence type="ECO:0000313" key="5">
    <source>
        <dbReference type="Proteomes" id="UP000694941"/>
    </source>
</evidence>
<dbReference type="PROSITE" id="PS00061">
    <property type="entry name" value="ADH_SHORT"/>
    <property type="match status" value="1"/>
</dbReference>
<dbReference type="InterPro" id="IPR002347">
    <property type="entry name" value="SDR_fam"/>
</dbReference>
<dbReference type="PRINTS" id="PR00080">
    <property type="entry name" value="SDRFAMILY"/>
</dbReference>
<comment type="subunit">
    <text evidence="2">Homotetramer.</text>
</comment>
<gene>
    <name evidence="6 7" type="primary">LOC106457779</name>
</gene>
<keyword evidence="5" id="KW-1185">Reference proteome</keyword>
<dbReference type="InterPro" id="IPR051737">
    <property type="entry name" value="L-xylulose/Carbonyl_redctase"/>
</dbReference>
<dbReference type="Gene3D" id="3.40.50.720">
    <property type="entry name" value="NAD(P)-binding Rossmann-like Domain"/>
    <property type="match status" value="1"/>
</dbReference>
<dbReference type="PANTHER" id="PTHR44252:SF3">
    <property type="entry name" value="D-ERYTHRULOSE REDUCTASE-RELATED"/>
    <property type="match status" value="1"/>
</dbReference>
<organism evidence="5 6">
    <name type="scientific">Limulus polyphemus</name>
    <name type="common">Atlantic horseshoe crab</name>
    <dbReference type="NCBI Taxonomy" id="6850"/>
    <lineage>
        <taxon>Eukaryota</taxon>
        <taxon>Metazoa</taxon>
        <taxon>Ecdysozoa</taxon>
        <taxon>Arthropoda</taxon>
        <taxon>Chelicerata</taxon>
        <taxon>Merostomata</taxon>
        <taxon>Xiphosura</taxon>
        <taxon>Limulidae</taxon>
        <taxon>Limulus</taxon>
    </lineage>
</organism>
<dbReference type="InterPro" id="IPR036291">
    <property type="entry name" value="NAD(P)-bd_dom_sf"/>
</dbReference>
<dbReference type="RefSeq" id="XP_022239511.1">
    <property type="nucleotide sequence ID" value="XM_022383803.1"/>
</dbReference>
<proteinExistence type="inferred from homology"/>
<keyword evidence="3" id="KW-0521">NADP</keyword>
<evidence type="ECO:0000256" key="1">
    <source>
        <dbReference type="ARBA" id="ARBA00006484"/>
    </source>
</evidence>
<sequence length="244" mass="25917">MEISFLGKKALVTGAGQGIGRAITQKLVECQAEVIAVSKTKAHLEVLKSEVPSIQTICVDLSNWEATEEALKNIGPVDLLVNNAGVSKCQSLGDITADAVDMTFSVNVRAVINVTQIVSGIMKKQGRGGAIVNISSQAGMVALLDHCVYCATKGALDQLTRCMALELGPYQIRVNSVSPTVVMTEMAKVAWSDPVKVAEMKAKMPLGRFCEPKDVVYPVLYLLSDKADMITGAILPVDGGYTAC</sequence>
<dbReference type="RefSeq" id="XP_013772677.1">
    <property type="nucleotide sequence ID" value="XM_013917223.2"/>
</dbReference>
<reference evidence="6 7" key="1">
    <citation type="submission" date="2025-05" db="UniProtKB">
        <authorList>
            <consortium name="RefSeq"/>
        </authorList>
    </citation>
    <scope>IDENTIFICATION</scope>
    <source>
        <tissue evidence="6 7">Muscle</tissue>
    </source>
</reference>
<accession>A0ABM1B171</accession>
<dbReference type="GeneID" id="106457779"/>
<name>A0ABM1B171_LIMPO</name>
<evidence type="ECO:0000313" key="7">
    <source>
        <dbReference type="RefSeq" id="XP_022239511.1"/>
    </source>
</evidence>
<comment type="similarity">
    <text evidence="1">Belongs to the short-chain dehydrogenases/reductases (SDR) family.</text>
</comment>
<dbReference type="SUPFAM" id="SSF51735">
    <property type="entry name" value="NAD(P)-binding Rossmann-fold domains"/>
    <property type="match status" value="1"/>
</dbReference>
<evidence type="ECO:0000256" key="3">
    <source>
        <dbReference type="ARBA" id="ARBA00022857"/>
    </source>
</evidence>
<dbReference type="Pfam" id="PF13561">
    <property type="entry name" value="adh_short_C2"/>
    <property type="match status" value="1"/>
</dbReference>
<dbReference type="InterPro" id="IPR020904">
    <property type="entry name" value="Sc_DH/Rdtase_CS"/>
</dbReference>
<dbReference type="PANTHER" id="PTHR44252">
    <property type="entry name" value="D-ERYTHRULOSE REDUCTASE"/>
    <property type="match status" value="1"/>
</dbReference>
<keyword evidence="4" id="KW-0560">Oxidoreductase</keyword>
<protein>
    <submittedName>
        <fullName evidence="6 7">L-xylulose reductase-like</fullName>
    </submittedName>
</protein>
<evidence type="ECO:0000256" key="4">
    <source>
        <dbReference type="ARBA" id="ARBA00023002"/>
    </source>
</evidence>
<evidence type="ECO:0000256" key="2">
    <source>
        <dbReference type="ARBA" id="ARBA00011881"/>
    </source>
</evidence>
<dbReference type="PRINTS" id="PR00081">
    <property type="entry name" value="GDHRDH"/>
</dbReference>
<evidence type="ECO:0000313" key="6">
    <source>
        <dbReference type="RefSeq" id="XP_013772677.1"/>
    </source>
</evidence>